<protein>
    <submittedName>
        <fullName evidence="1">Uncharacterized protein</fullName>
    </submittedName>
</protein>
<sequence>MTAREPLSTSYCCRAPLLSFSSCSSCTMAARSALSFSLRSFSSSCFSTSV</sequence>
<organism evidence="1">
    <name type="scientific">Anguilla anguilla</name>
    <name type="common">European freshwater eel</name>
    <name type="synonym">Muraena anguilla</name>
    <dbReference type="NCBI Taxonomy" id="7936"/>
    <lineage>
        <taxon>Eukaryota</taxon>
        <taxon>Metazoa</taxon>
        <taxon>Chordata</taxon>
        <taxon>Craniata</taxon>
        <taxon>Vertebrata</taxon>
        <taxon>Euteleostomi</taxon>
        <taxon>Actinopterygii</taxon>
        <taxon>Neopterygii</taxon>
        <taxon>Teleostei</taxon>
        <taxon>Anguilliformes</taxon>
        <taxon>Anguillidae</taxon>
        <taxon>Anguilla</taxon>
    </lineage>
</organism>
<reference evidence="1" key="2">
    <citation type="journal article" date="2015" name="Fish Shellfish Immunol.">
        <title>Early steps in the European eel (Anguilla anguilla)-Vibrio vulnificus interaction in the gills: Role of the RtxA13 toxin.</title>
        <authorList>
            <person name="Callol A."/>
            <person name="Pajuelo D."/>
            <person name="Ebbesson L."/>
            <person name="Teles M."/>
            <person name="MacKenzie S."/>
            <person name="Amaro C."/>
        </authorList>
    </citation>
    <scope>NUCLEOTIDE SEQUENCE</scope>
</reference>
<accession>A0A0E9S9U7</accession>
<reference evidence="1" key="1">
    <citation type="submission" date="2014-11" db="EMBL/GenBank/DDBJ databases">
        <authorList>
            <person name="Amaro Gonzalez C."/>
        </authorList>
    </citation>
    <scope>NUCLEOTIDE SEQUENCE</scope>
</reference>
<name>A0A0E9S9U7_ANGAN</name>
<dbReference type="AlphaFoldDB" id="A0A0E9S9U7"/>
<evidence type="ECO:0000313" key="1">
    <source>
        <dbReference type="EMBL" id="JAH37455.1"/>
    </source>
</evidence>
<proteinExistence type="predicted"/>
<dbReference type="EMBL" id="GBXM01071122">
    <property type="protein sequence ID" value="JAH37455.1"/>
    <property type="molecule type" value="Transcribed_RNA"/>
</dbReference>